<evidence type="ECO:0000313" key="3">
    <source>
        <dbReference type="Proteomes" id="UP000198243"/>
    </source>
</evidence>
<accession>A0A1C4VEJ4</accession>
<evidence type="ECO:0000256" key="1">
    <source>
        <dbReference type="SAM" id="MobiDB-lite"/>
    </source>
</evidence>
<gene>
    <name evidence="2" type="ORF">GA0070607_2007</name>
</gene>
<dbReference type="InterPro" id="IPR036894">
    <property type="entry name" value="YbaB-like_sf"/>
</dbReference>
<keyword evidence="3" id="KW-1185">Reference proteome</keyword>
<evidence type="ECO:0000313" key="2">
    <source>
        <dbReference type="EMBL" id="SCE82418.1"/>
    </source>
</evidence>
<reference evidence="3" key="1">
    <citation type="submission" date="2016-06" db="EMBL/GenBank/DDBJ databases">
        <authorList>
            <person name="Varghese N."/>
            <person name="Submissions Spin"/>
        </authorList>
    </citation>
    <scope>NUCLEOTIDE SEQUENCE [LARGE SCALE GENOMIC DNA]</scope>
    <source>
        <strain evidence="3">DSM 44875</strain>
    </source>
</reference>
<dbReference type="OrthoDB" id="3398173at2"/>
<dbReference type="Pfam" id="PF02575">
    <property type="entry name" value="YbaB_DNA_bd"/>
    <property type="match status" value="1"/>
</dbReference>
<feature type="region of interest" description="Disordered" evidence="1">
    <location>
        <begin position="1"/>
        <end position="57"/>
    </location>
</feature>
<protein>
    <submittedName>
        <fullName evidence="2">YbaB/EbfC DNA-binding family protein</fullName>
    </submittedName>
</protein>
<name>A0A1C4VEJ4_9ACTN</name>
<organism evidence="2 3">
    <name type="scientific">Micromonospora coriariae</name>
    <dbReference type="NCBI Taxonomy" id="285665"/>
    <lineage>
        <taxon>Bacteria</taxon>
        <taxon>Bacillati</taxon>
        <taxon>Actinomycetota</taxon>
        <taxon>Actinomycetes</taxon>
        <taxon>Micromonosporales</taxon>
        <taxon>Micromonosporaceae</taxon>
        <taxon>Micromonospora</taxon>
    </lineage>
</organism>
<dbReference type="GO" id="GO:0003677">
    <property type="term" value="F:DNA binding"/>
    <property type="evidence" value="ECO:0007669"/>
    <property type="project" value="UniProtKB-KW"/>
</dbReference>
<dbReference type="SUPFAM" id="SSF82607">
    <property type="entry name" value="YbaB-like"/>
    <property type="match status" value="1"/>
</dbReference>
<dbReference type="Proteomes" id="UP000198243">
    <property type="component" value="Chromosome I"/>
</dbReference>
<dbReference type="RefSeq" id="WP_157743122.1">
    <property type="nucleotide sequence ID" value="NZ_LT607412.1"/>
</dbReference>
<sequence length="152" mass="15739">MASGIDPSGLSRSLEEAMRLLSQATGSASAQPGGGDDQGDEGLPAVEQMVGRGTGGDGLVEAEVSAFGGLETLVIDPSLSRAGTSAIAEYVLEAVKAAQADERARRAELTAAVGADATALTRQLERVSEDAFRGFEQMIGDLDAVTRRMDRR</sequence>
<dbReference type="AlphaFoldDB" id="A0A1C4VEJ4"/>
<dbReference type="Gene3D" id="3.30.1310.10">
    <property type="entry name" value="Nucleoid-associated protein YbaB-like domain"/>
    <property type="match status" value="1"/>
</dbReference>
<dbReference type="EMBL" id="LT607412">
    <property type="protein sequence ID" value="SCE82418.1"/>
    <property type="molecule type" value="Genomic_DNA"/>
</dbReference>
<proteinExistence type="predicted"/>
<keyword evidence="2" id="KW-0238">DNA-binding</keyword>
<dbReference type="InterPro" id="IPR004401">
    <property type="entry name" value="YbaB/EbfC"/>
</dbReference>